<keyword evidence="2" id="KW-0808">Transferase</keyword>
<dbReference type="InterPro" id="IPR041698">
    <property type="entry name" value="Methyltransf_25"/>
</dbReference>
<feature type="domain" description="Methyltransferase" evidence="1">
    <location>
        <begin position="43"/>
        <end position="134"/>
    </location>
</feature>
<keyword evidence="2" id="KW-0489">Methyltransferase</keyword>
<dbReference type="CDD" id="cd02440">
    <property type="entry name" value="AdoMet_MTases"/>
    <property type="match status" value="1"/>
</dbReference>
<keyword evidence="3" id="KW-1185">Reference proteome</keyword>
<dbReference type="InterPro" id="IPR029063">
    <property type="entry name" value="SAM-dependent_MTases_sf"/>
</dbReference>
<dbReference type="PANTHER" id="PTHR42912:SF80">
    <property type="entry name" value="METHYLTRANSFERASE DOMAIN-CONTAINING PROTEIN"/>
    <property type="match status" value="1"/>
</dbReference>
<gene>
    <name evidence="2" type="ORF">EA462_03075</name>
</gene>
<dbReference type="SUPFAM" id="SSF53335">
    <property type="entry name" value="S-adenosyl-L-methionine-dependent methyltransferases"/>
    <property type="match status" value="1"/>
</dbReference>
<dbReference type="Gene3D" id="3.40.50.150">
    <property type="entry name" value="Vaccinia Virus protein VP39"/>
    <property type="match status" value="1"/>
</dbReference>
<dbReference type="AlphaFoldDB" id="A0A3N6N526"/>
<organism evidence="2 3">
    <name type="scientific">Natrarchaeobius halalkaliphilus</name>
    <dbReference type="NCBI Taxonomy" id="1679091"/>
    <lineage>
        <taxon>Archaea</taxon>
        <taxon>Methanobacteriati</taxon>
        <taxon>Methanobacteriota</taxon>
        <taxon>Stenosarchaea group</taxon>
        <taxon>Halobacteria</taxon>
        <taxon>Halobacteriales</taxon>
        <taxon>Natrialbaceae</taxon>
        <taxon>Natrarchaeobius</taxon>
    </lineage>
</organism>
<sequence length="202" mass="22880">MSTKDIQTAYAKYADLVDRMEWFDRLLIGRYRRKQFENIDGRVLDVACGTGTNFRHLSETIELVGIDISPEMLAKARERRDQLNLDGELHRMDAQALEFPDDSFDAVISTLSTCTFPDPIAALQEMERVCKATGQILLVEHGRSSVELIARFQEWRADSHYNKMGCRSTQEPLEHVSKAGLPILKTESGMFGIITTVEAQPN</sequence>
<dbReference type="Proteomes" id="UP000273828">
    <property type="component" value="Unassembled WGS sequence"/>
</dbReference>
<dbReference type="PANTHER" id="PTHR42912">
    <property type="entry name" value="METHYLTRANSFERASE"/>
    <property type="match status" value="1"/>
</dbReference>
<dbReference type="OrthoDB" id="147504at2157"/>
<accession>A0A3N6N526</accession>
<dbReference type="InterPro" id="IPR050508">
    <property type="entry name" value="Methyltransf_Superfamily"/>
</dbReference>
<reference evidence="2 3" key="1">
    <citation type="submission" date="2018-10" db="EMBL/GenBank/DDBJ databases">
        <title>Natrarchaeobius chitinivorans gen. nov., sp. nov., and Natrarchaeobius haloalkaliphilus sp. nov., alkaliphilic, chitin-utilizing haloarchaea from hypersaline alkaline lakes.</title>
        <authorList>
            <person name="Sorokin D.Y."/>
            <person name="Elcheninov A.G."/>
            <person name="Kostrikina N.A."/>
            <person name="Bale N.J."/>
            <person name="Sinninghe Damste J.S."/>
            <person name="Khijniak T.V."/>
            <person name="Kublanov I.V."/>
            <person name="Toshchakov S.V."/>
        </authorList>
    </citation>
    <scope>NUCLEOTIDE SEQUENCE [LARGE SCALE GENOMIC DNA]</scope>
    <source>
        <strain evidence="2 3">AArcht-Sl</strain>
    </source>
</reference>
<dbReference type="GO" id="GO:0032259">
    <property type="term" value="P:methylation"/>
    <property type="evidence" value="ECO:0007669"/>
    <property type="project" value="UniProtKB-KW"/>
</dbReference>
<evidence type="ECO:0000313" key="3">
    <source>
        <dbReference type="Proteomes" id="UP000273828"/>
    </source>
</evidence>
<name>A0A3N6N526_9EURY</name>
<dbReference type="EMBL" id="REFY01000001">
    <property type="protein sequence ID" value="RQG93322.1"/>
    <property type="molecule type" value="Genomic_DNA"/>
</dbReference>
<evidence type="ECO:0000259" key="1">
    <source>
        <dbReference type="Pfam" id="PF13649"/>
    </source>
</evidence>
<protein>
    <submittedName>
        <fullName evidence="2">Class I SAM-dependent methyltransferase</fullName>
    </submittedName>
</protein>
<proteinExistence type="predicted"/>
<dbReference type="Pfam" id="PF13649">
    <property type="entry name" value="Methyltransf_25"/>
    <property type="match status" value="1"/>
</dbReference>
<evidence type="ECO:0000313" key="2">
    <source>
        <dbReference type="EMBL" id="RQG93322.1"/>
    </source>
</evidence>
<dbReference type="GO" id="GO:0008168">
    <property type="term" value="F:methyltransferase activity"/>
    <property type="evidence" value="ECO:0007669"/>
    <property type="project" value="UniProtKB-KW"/>
</dbReference>
<comment type="caution">
    <text evidence="2">The sequence shown here is derived from an EMBL/GenBank/DDBJ whole genome shotgun (WGS) entry which is preliminary data.</text>
</comment>